<accession>A0A3Q2E7D2</accession>
<evidence type="ECO:0000256" key="2">
    <source>
        <dbReference type="SAM" id="Phobius"/>
    </source>
</evidence>
<dbReference type="InterPro" id="IPR026832">
    <property type="entry name" value="Asteroid"/>
</dbReference>
<keyword evidence="2" id="KW-1133">Transmembrane helix</keyword>
<evidence type="ECO:0000313" key="3">
    <source>
        <dbReference type="Ensembl" id="ENSCVAP00000027404.1"/>
    </source>
</evidence>
<comment type="similarity">
    <text evidence="1">Belongs to the asteroid family.</text>
</comment>
<proteinExistence type="inferred from homology"/>
<name>A0A3Q2E7D2_CYPVA</name>
<reference evidence="3" key="1">
    <citation type="submission" date="2025-08" db="UniProtKB">
        <authorList>
            <consortium name="Ensembl"/>
        </authorList>
    </citation>
    <scope>IDENTIFICATION</scope>
</reference>
<keyword evidence="4" id="KW-1185">Reference proteome</keyword>
<dbReference type="PANTHER" id="PTHR15665">
    <property type="entry name" value="ASTEROID PROTEIN"/>
    <property type="match status" value="1"/>
</dbReference>
<evidence type="ECO:0000256" key="1">
    <source>
        <dbReference type="ARBA" id="ARBA00007398"/>
    </source>
</evidence>
<dbReference type="Proteomes" id="UP000265020">
    <property type="component" value="Unassembled WGS sequence"/>
</dbReference>
<dbReference type="GeneTree" id="ENSGT00390000010145"/>
<feature type="transmembrane region" description="Helical" evidence="2">
    <location>
        <begin position="526"/>
        <end position="546"/>
    </location>
</feature>
<dbReference type="PANTHER" id="PTHR15665:SF1">
    <property type="entry name" value="PROTEIN ASTEROID HOMOLOG 1"/>
    <property type="match status" value="1"/>
</dbReference>
<reference evidence="3" key="2">
    <citation type="submission" date="2025-09" db="UniProtKB">
        <authorList>
            <consortium name="Ensembl"/>
        </authorList>
    </citation>
    <scope>IDENTIFICATION</scope>
</reference>
<dbReference type="SUPFAM" id="SSF88723">
    <property type="entry name" value="PIN domain-like"/>
    <property type="match status" value="1"/>
</dbReference>
<keyword evidence="2" id="KW-0472">Membrane</keyword>
<sequence length="563" mass="64087">HRVYTKINFVQFSSQGIFIFLKCSNDKCSGPCQQPNLSVLGLFLPGLDQNHGGEYAAYENLIERFITALRTCEISPYVVLDGGSDVTDKKVETVAKRTEDRVKRAHIAAVTGKRMSVLPRMADLVFRQTLARLQVPVAQCFEEADREIAALAAEWRCPVLSYDSDFYIFDLPGGLLPYTHFHWKEVKQSGSLSFIPCRRYYSSSFCIFFGLQPQLLPTFAALAGNDYVKLKVVKWDDFAPPGTETPSRLEGLLCWLKNFEETQEALEAALVLMGVLNENKREVLQRLHLGMEDYQLRPTSLNRFFLHGVPPEIPEADLVPNWMLLPLTQARLSSHILDVLRLQQMGLGFSIEHEKLPSANLISRPVRQVLYGLLLGRRKPNLVDEIDRDGLEVTSIKVKPILTRTSKKLIPLSKHHTNELSDRLQVLLEALEVTEESLSRLPPELKLPAAVTCYWLQKAQPTPDRTMLKALLLGMCNRSTLKFTLQTKYLRMDISAAYVFNQWQASLKHSIHLNQLLGFPLPDPRVFLVFNCASLMLVMFGLRCLTHMQNSRRQKKSSKIYLQ</sequence>
<dbReference type="STRING" id="28743.ENSCVAP00000027404"/>
<dbReference type="Gene3D" id="3.40.50.1010">
    <property type="entry name" value="5'-nuclease"/>
    <property type="match status" value="1"/>
</dbReference>
<keyword evidence="2" id="KW-0812">Transmembrane</keyword>
<organism evidence="3 4">
    <name type="scientific">Cyprinodon variegatus</name>
    <name type="common">Sheepshead minnow</name>
    <dbReference type="NCBI Taxonomy" id="28743"/>
    <lineage>
        <taxon>Eukaryota</taxon>
        <taxon>Metazoa</taxon>
        <taxon>Chordata</taxon>
        <taxon>Craniata</taxon>
        <taxon>Vertebrata</taxon>
        <taxon>Euteleostomi</taxon>
        <taxon>Actinopterygii</taxon>
        <taxon>Neopterygii</taxon>
        <taxon>Teleostei</taxon>
        <taxon>Neoteleostei</taxon>
        <taxon>Acanthomorphata</taxon>
        <taxon>Ovalentaria</taxon>
        <taxon>Atherinomorphae</taxon>
        <taxon>Cyprinodontiformes</taxon>
        <taxon>Cyprinodontidae</taxon>
        <taxon>Cyprinodon</taxon>
    </lineage>
</organism>
<dbReference type="AlphaFoldDB" id="A0A3Q2E7D2"/>
<dbReference type="InterPro" id="IPR029060">
    <property type="entry name" value="PIN-like_dom_sf"/>
</dbReference>
<protein>
    <submittedName>
        <fullName evidence="3">Protein asteroid homolog 1-like</fullName>
    </submittedName>
</protein>
<dbReference type="Ensembl" id="ENSCVAT00000018421.1">
    <property type="protein sequence ID" value="ENSCVAP00000027404.1"/>
    <property type="gene ID" value="ENSCVAG00000013817.1"/>
</dbReference>
<evidence type="ECO:0000313" key="4">
    <source>
        <dbReference type="Proteomes" id="UP000265020"/>
    </source>
</evidence>